<feature type="transmembrane region" description="Helical" evidence="5">
    <location>
        <begin position="50"/>
        <end position="67"/>
    </location>
</feature>
<evidence type="ECO:0000259" key="6">
    <source>
        <dbReference type="Pfam" id="PF00324"/>
    </source>
</evidence>
<dbReference type="Pfam" id="PF00324">
    <property type="entry name" value="AA_permease"/>
    <property type="match status" value="1"/>
</dbReference>
<dbReference type="InterPro" id="IPR004841">
    <property type="entry name" value="AA-permease/SLC12A_dom"/>
</dbReference>
<feature type="transmembrane region" description="Helical" evidence="5">
    <location>
        <begin position="120"/>
        <end position="140"/>
    </location>
</feature>
<feature type="transmembrane region" description="Helical" evidence="5">
    <location>
        <begin position="304"/>
        <end position="331"/>
    </location>
</feature>
<feature type="transmembrane region" description="Helical" evidence="5">
    <location>
        <begin position="79"/>
        <end position="99"/>
    </location>
</feature>
<accession>A0A6I1FN89</accession>
<feature type="transmembrane region" description="Helical" evidence="5">
    <location>
        <begin position="445"/>
        <end position="463"/>
    </location>
</feature>
<protein>
    <submittedName>
        <fullName evidence="7">Amino acid permease</fullName>
    </submittedName>
</protein>
<dbReference type="PIRSF" id="PIRSF006060">
    <property type="entry name" value="AA_transporter"/>
    <property type="match status" value="1"/>
</dbReference>
<dbReference type="GO" id="GO:0055085">
    <property type="term" value="P:transmembrane transport"/>
    <property type="evidence" value="ECO:0007669"/>
    <property type="project" value="InterPro"/>
</dbReference>
<evidence type="ECO:0000256" key="3">
    <source>
        <dbReference type="ARBA" id="ARBA00022989"/>
    </source>
</evidence>
<evidence type="ECO:0000256" key="5">
    <source>
        <dbReference type="SAM" id="Phobius"/>
    </source>
</evidence>
<evidence type="ECO:0000256" key="1">
    <source>
        <dbReference type="ARBA" id="ARBA00004141"/>
    </source>
</evidence>
<keyword evidence="3 5" id="KW-1133">Transmembrane helix</keyword>
<feature type="transmembrane region" description="Helical" evidence="5">
    <location>
        <begin position="152"/>
        <end position="173"/>
    </location>
</feature>
<reference evidence="7 8" key="1">
    <citation type="submission" date="2019-10" db="EMBL/GenBank/DDBJ databases">
        <title>Bacillus aerolatum sp. nov., isolated from bioaerosol of sport playgrounds.</title>
        <authorList>
            <person name="Chen P."/>
            <person name="Zhang G."/>
        </authorList>
    </citation>
    <scope>NUCLEOTIDE SEQUENCE [LARGE SCALE GENOMIC DNA]</scope>
    <source>
        <strain evidence="7 8">CX253</strain>
    </source>
</reference>
<name>A0A6I1FN89_9BACI</name>
<evidence type="ECO:0000256" key="4">
    <source>
        <dbReference type="ARBA" id="ARBA00023136"/>
    </source>
</evidence>
<feature type="transmembrane region" description="Helical" evidence="5">
    <location>
        <begin position="387"/>
        <end position="409"/>
    </location>
</feature>
<organism evidence="7 8">
    <name type="scientific">Bacillus aerolatus</name>
    <dbReference type="NCBI Taxonomy" id="2653354"/>
    <lineage>
        <taxon>Bacteria</taxon>
        <taxon>Bacillati</taxon>
        <taxon>Bacillota</taxon>
        <taxon>Bacilli</taxon>
        <taxon>Bacillales</taxon>
        <taxon>Bacillaceae</taxon>
        <taxon>Bacillus</taxon>
    </lineage>
</organism>
<feature type="domain" description="Amino acid permease/ SLC12A" evidence="6">
    <location>
        <begin position="74"/>
        <end position="411"/>
    </location>
</feature>
<comment type="caution">
    <text evidence="7">The sequence shown here is derived from an EMBL/GenBank/DDBJ whole genome shotgun (WGS) entry which is preliminary data.</text>
</comment>
<dbReference type="AlphaFoldDB" id="A0A6I1FN89"/>
<dbReference type="GO" id="GO:0016020">
    <property type="term" value="C:membrane"/>
    <property type="evidence" value="ECO:0007669"/>
    <property type="project" value="UniProtKB-SubCell"/>
</dbReference>
<dbReference type="Proteomes" id="UP000429595">
    <property type="component" value="Unassembled WGS sequence"/>
</dbReference>
<dbReference type="EMBL" id="WEIO01000008">
    <property type="protein sequence ID" value="KAB7705515.1"/>
    <property type="molecule type" value="Genomic_DNA"/>
</dbReference>
<feature type="transmembrane region" description="Helical" evidence="5">
    <location>
        <begin position="421"/>
        <end position="439"/>
    </location>
</feature>
<dbReference type="InterPro" id="IPR050367">
    <property type="entry name" value="APC_superfamily"/>
</dbReference>
<sequence length="479" mass="51480">MRLKEIRAIPREIKCLGMSSLELLFTGRKTVSTANQEGQNLQRVLRTRDLVIFGLIFISPNSAQSLFGELTFSSGGHGVLAVFIGLIAMIFTAASYGKMASIVPKAGSTYSYVTHSLNPSLGFIAGWAILLDYLIFPMMIYKLSSAFAMELFPFIPLWFMLLILIIPMTFFNYRGAKLTAHLNTIMLIVKLISVFLFVGFAVYALTIDGGIGSLVNINGIYRGETFSTSALIAGASIAVLAYIGFDGITALAEDAKVSGKTVGRAAMITCVISSLLIGVQVYLASIVQSRLGVLKHTDTAFYDIAIAVGGSGLAAVTTMILVVTGTATALAGQASGSRVLFSMGRDGVLPASFAYLHSKYKTPVYSVFLLAVLGYIGALMIPISVFFLIVVFGAIIGFIFVNISVIIEFFIKRKERKGKHFIANLISPVLGISVCLYILLGMEIVGQVVGVCWLLIGGIVLAIKTQGFQKEISSLNIEQ</sequence>
<proteinExistence type="predicted"/>
<feature type="transmembrane region" description="Helical" evidence="5">
    <location>
        <begin position="226"/>
        <end position="245"/>
    </location>
</feature>
<comment type="subcellular location">
    <subcellularLocation>
        <location evidence="1">Membrane</location>
        <topology evidence="1">Multi-pass membrane protein</topology>
    </subcellularLocation>
</comment>
<gene>
    <name evidence="7" type="ORF">F9802_13305</name>
</gene>
<dbReference type="Gene3D" id="1.20.1740.10">
    <property type="entry name" value="Amino acid/polyamine transporter I"/>
    <property type="match status" value="1"/>
</dbReference>
<keyword evidence="8" id="KW-1185">Reference proteome</keyword>
<feature type="transmembrane region" description="Helical" evidence="5">
    <location>
        <begin position="185"/>
        <end position="206"/>
    </location>
</feature>
<feature type="transmembrane region" description="Helical" evidence="5">
    <location>
        <begin position="265"/>
        <end position="284"/>
    </location>
</feature>
<dbReference type="PANTHER" id="PTHR42770:SF16">
    <property type="entry name" value="AMINO ACID PERMEASE"/>
    <property type="match status" value="1"/>
</dbReference>
<dbReference type="PANTHER" id="PTHR42770">
    <property type="entry name" value="AMINO ACID TRANSPORTER-RELATED"/>
    <property type="match status" value="1"/>
</dbReference>
<evidence type="ECO:0000313" key="8">
    <source>
        <dbReference type="Proteomes" id="UP000429595"/>
    </source>
</evidence>
<feature type="transmembrane region" description="Helical" evidence="5">
    <location>
        <begin position="364"/>
        <end position="381"/>
    </location>
</feature>
<evidence type="ECO:0000256" key="2">
    <source>
        <dbReference type="ARBA" id="ARBA00022692"/>
    </source>
</evidence>
<evidence type="ECO:0000313" key="7">
    <source>
        <dbReference type="EMBL" id="KAB7705515.1"/>
    </source>
</evidence>
<keyword evidence="2 5" id="KW-0812">Transmembrane</keyword>
<keyword evidence="4 5" id="KW-0472">Membrane</keyword>